<comment type="caution">
    <text evidence="4">The sequence shown here is derived from an EMBL/GenBank/DDBJ whole genome shotgun (WGS) entry which is preliminary data.</text>
</comment>
<dbReference type="Gene3D" id="3.40.50.2300">
    <property type="match status" value="2"/>
</dbReference>
<accession>A0A2P8DEP6</accession>
<evidence type="ECO:0000313" key="5">
    <source>
        <dbReference type="Proteomes" id="UP000240542"/>
    </source>
</evidence>
<dbReference type="AlphaFoldDB" id="A0A2P8DEP6"/>
<dbReference type="PANTHER" id="PTHR47628">
    <property type="match status" value="1"/>
</dbReference>
<proteinExistence type="inferred from homology"/>
<organism evidence="4 5">
    <name type="scientific">Murinocardiopsis flavida</name>
    <dbReference type="NCBI Taxonomy" id="645275"/>
    <lineage>
        <taxon>Bacteria</taxon>
        <taxon>Bacillati</taxon>
        <taxon>Actinomycetota</taxon>
        <taxon>Actinomycetes</taxon>
        <taxon>Streptosporangiales</taxon>
        <taxon>Nocardiopsidaceae</taxon>
        <taxon>Murinocardiopsis</taxon>
    </lineage>
</organism>
<dbReference type="InterPro" id="IPR028081">
    <property type="entry name" value="Leu-bd"/>
</dbReference>
<sequence length="378" mass="40554">MRTRPRAGRARNDEVPHVACRCPTHDRPRADGDFPVGVVIPLRGPAGIFGPSCEAVVDVAVDLLNAAGGIRGRRVRPVVIDAGRPVGAVASEVAGLVAAGGIEAVTGWHISRVRQHLVPAVGGHVPYVYTSLYEGGEHADGVFCSGETPPDQIAPAMRWMRDELAMRSCHIVGDDYIWPLGTARAVVGYARDLGIDVVGQEFVRLGTQDFDGVLTRVARSGADTVLMLLVGQDAVHFNRAFAARAMHDRVRRLTPLMEENMLLGSGPDAVRELYVAAAYFRSLATESALDLSGAYTRMHGPDAPVLNNMAESCFEGMMALAALADGARDCTIPELMAVSERVGYDSPRGPMRFHSGHARQHVYLAKADGTAFDILARL</sequence>
<evidence type="ECO:0000313" key="4">
    <source>
        <dbReference type="EMBL" id="PSK95693.1"/>
    </source>
</evidence>
<dbReference type="InterPro" id="IPR028082">
    <property type="entry name" value="Peripla_BP_I"/>
</dbReference>
<name>A0A2P8DEP6_9ACTN</name>
<keyword evidence="2" id="KW-0732">Signal</keyword>
<dbReference type="CDD" id="cd06358">
    <property type="entry name" value="PBP1_NHase"/>
    <property type="match status" value="1"/>
</dbReference>
<feature type="domain" description="Leucine-binding protein" evidence="3">
    <location>
        <begin position="36"/>
        <end position="368"/>
    </location>
</feature>
<dbReference type="SUPFAM" id="SSF53822">
    <property type="entry name" value="Periplasmic binding protein-like I"/>
    <property type="match status" value="1"/>
</dbReference>
<dbReference type="Pfam" id="PF13458">
    <property type="entry name" value="Peripla_BP_6"/>
    <property type="match status" value="1"/>
</dbReference>
<evidence type="ECO:0000259" key="3">
    <source>
        <dbReference type="Pfam" id="PF13458"/>
    </source>
</evidence>
<keyword evidence="5" id="KW-1185">Reference proteome</keyword>
<evidence type="ECO:0000256" key="1">
    <source>
        <dbReference type="ARBA" id="ARBA00010062"/>
    </source>
</evidence>
<dbReference type="EMBL" id="PYGA01000014">
    <property type="protein sequence ID" value="PSK95693.1"/>
    <property type="molecule type" value="Genomic_DNA"/>
</dbReference>
<dbReference type="Proteomes" id="UP000240542">
    <property type="component" value="Unassembled WGS sequence"/>
</dbReference>
<protein>
    <submittedName>
        <fullName evidence="4">ABC-type branched-subunit amino acid transport system substrate-binding protein</fullName>
    </submittedName>
</protein>
<dbReference type="PANTHER" id="PTHR47628:SF1">
    <property type="entry name" value="ALIPHATIC AMIDASE EXPRESSION-REGULATING PROTEIN"/>
    <property type="match status" value="1"/>
</dbReference>
<evidence type="ECO:0000256" key="2">
    <source>
        <dbReference type="ARBA" id="ARBA00022729"/>
    </source>
</evidence>
<reference evidence="4 5" key="1">
    <citation type="submission" date="2018-03" db="EMBL/GenBank/DDBJ databases">
        <title>Genomic Encyclopedia of Archaeal and Bacterial Type Strains, Phase II (KMG-II): from individual species to whole genera.</title>
        <authorList>
            <person name="Goeker M."/>
        </authorList>
    </citation>
    <scope>NUCLEOTIDE SEQUENCE [LARGE SCALE GENOMIC DNA]</scope>
    <source>
        <strain evidence="4 5">DSM 45312</strain>
    </source>
</reference>
<gene>
    <name evidence="4" type="ORF">CLV63_114126</name>
</gene>
<comment type="similarity">
    <text evidence="1">Belongs to the leucine-binding protein family.</text>
</comment>